<evidence type="ECO:0000256" key="1">
    <source>
        <dbReference type="ARBA" id="ARBA00004479"/>
    </source>
</evidence>
<evidence type="ECO:0000313" key="21">
    <source>
        <dbReference type="EnsemblPlants" id="OPUNC05G04050.1"/>
    </source>
</evidence>
<comment type="catalytic activity">
    <reaction evidence="13">
        <text>L-seryl-[protein] + ATP = O-phospho-L-seryl-[protein] + ADP + H(+)</text>
        <dbReference type="Rhea" id="RHEA:17989"/>
        <dbReference type="Rhea" id="RHEA-COMP:9863"/>
        <dbReference type="Rhea" id="RHEA-COMP:11604"/>
        <dbReference type="ChEBI" id="CHEBI:15378"/>
        <dbReference type="ChEBI" id="CHEBI:29999"/>
        <dbReference type="ChEBI" id="CHEBI:30616"/>
        <dbReference type="ChEBI" id="CHEBI:83421"/>
        <dbReference type="ChEBI" id="CHEBI:456216"/>
        <dbReference type="EC" id="2.7.11.1"/>
    </reaction>
</comment>
<comment type="catalytic activity">
    <reaction evidence="12">
        <text>L-threonyl-[protein] + ATP = O-phospho-L-threonyl-[protein] + ADP + H(+)</text>
        <dbReference type="Rhea" id="RHEA:46608"/>
        <dbReference type="Rhea" id="RHEA-COMP:11060"/>
        <dbReference type="Rhea" id="RHEA-COMP:11605"/>
        <dbReference type="ChEBI" id="CHEBI:15378"/>
        <dbReference type="ChEBI" id="CHEBI:30013"/>
        <dbReference type="ChEBI" id="CHEBI:30616"/>
        <dbReference type="ChEBI" id="CHEBI:61977"/>
        <dbReference type="ChEBI" id="CHEBI:456216"/>
        <dbReference type="EC" id="2.7.11.1"/>
    </reaction>
</comment>
<dbReference type="PROSITE" id="PS00108">
    <property type="entry name" value="PROTEIN_KINASE_ST"/>
    <property type="match status" value="1"/>
</dbReference>
<keyword evidence="14" id="KW-0479">Metal-binding</keyword>
<dbReference type="Gene3D" id="2.90.10.10">
    <property type="entry name" value="Bulb-type lectin domain"/>
    <property type="match status" value="1"/>
</dbReference>
<evidence type="ECO:0000259" key="19">
    <source>
        <dbReference type="PROSITE" id="PS50927"/>
    </source>
</evidence>
<evidence type="ECO:0000256" key="7">
    <source>
        <dbReference type="ARBA" id="ARBA00022840"/>
    </source>
</evidence>
<dbReference type="GO" id="GO:0051707">
    <property type="term" value="P:response to other organism"/>
    <property type="evidence" value="ECO:0007669"/>
    <property type="project" value="UniProtKB-ARBA"/>
</dbReference>
<dbReference type="InterPro" id="IPR001480">
    <property type="entry name" value="Bulb-type_lectin_dom"/>
</dbReference>
<dbReference type="SMART" id="SM00473">
    <property type="entry name" value="PAN_AP"/>
    <property type="match status" value="1"/>
</dbReference>
<dbReference type="eggNOG" id="KOG0800">
    <property type="taxonomic scope" value="Eukaryota"/>
</dbReference>
<dbReference type="FunFam" id="1.10.510.10:FF:000227">
    <property type="entry name" value="Serine/threonine-protein kinase"/>
    <property type="match status" value="1"/>
</dbReference>
<evidence type="ECO:0000256" key="2">
    <source>
        <dbReference type="ARBA" id="ARBA00012513"/>
    </source>
</evidence>
<dbReference type="Pfam" id="PF08276">
    <property type="entry name" value="PAN_2"/>
    <property type="match status" value="1"/>
</dbReference>
<reference evidence="21" key="1">
    <citation type="submission" date="2015-04" db="UniProtKB">
        <authorList>
            <consortium name="EnsemblPlants"/>
        </authorList>
    </citation>
    <scope>IDENTIFICATION</scope>
</reference>
<dbReference type="SMART" id="SM00184">
    <property type="entry name" value="RING"/>
    <property type="match status" value="1"/>
</dbReference>
<dbReference type="PROSITE" id="PS50089">
    <property type="entry name" value="ZF_RING_2"/>
    <property type="match status" value="1"/>
</dbReference>
<dbReference type="FunFam" id="2.90.10.10:FF:000002">
    <property type="entry name" value="Serine/threonine-protein kinase"/>
    <property type="match status" value="1"/>
</dbReference>
<dbReference type="InterPro" id="IPR008271">
    <property type="entry name" value="Ser/Thr_kinase_AS"/>
</dbReference>
<evidence type="ECO:0000256" key="12">
    <source>
        <dbReference type="ARBA" id="ARBA00047899"/>
    </source>
</evidence>
<dbReference type="InterPro" id="IPR036426">
    <property type="entry name" value="Bulb-type_lectin_dom_sf"/>
</dbReference>
<dbReference type="Pfam" id="PF13639">
    <property type="entry name" value="zf-RING_2"/>
    <property type="match status" value="1"/>
</dbReference>
<feature type="compositionally biased region" description="Polar residues" evidence="15">
    <location>
        <begin position="1154"/>
        <end position="1168"/>
    </location>
</feature>
<keyword evidence="11" id="KW-0675">Receptor</keyword>
<dbReference type="Gene3D" id="3.30.40.10">
    <property type="entry name" value="Zinc/RING finger domain, C3HC4 (zinc finger)"/>
    <property type="match status" value="1"/>
</dbReference>
<keyword evidence="14" id="KW-0863">Zinc-finger</keyword>
<evidence type="ECO:0000256" key="3">
    <source>
        <dbReference type="ARBA" id="ARBA00022679"/>
    </source>
</evidence>
<keyword evidence="5" id="KW-0732">Signal</keyword>
<dbReference type="PROSITE" id="PS50927">
    <property type="entry name" value="BULB_LECTIN"/>
    <property type="match status" value="1"/>
</dbReference>
<dbReference type="FunFam" id="3.30.40.10:FF:000875">
    <property type="entry name" value="Os05g0163400 protein"/>
    <property type="match status" value="1"/>
</dbReference>
<dbReference type="CDD" id="cd16469">
    <property type="entry name" value="RING-H2_RNF24-like"/>
    <property type="match status" value="1"/>
</dbReference>
<dbReference type="InterPro" id="IPR000858">
    <property type="entry name" value="S_locus_glycoprot_dom"/>
</dbReference>
<keyword evidence="4 16" id="KW-0812">Transmembrane</keyword>
<evidence type="ECO:0000256" key="10">
    <source>
        <dbReference type="ARBA" id="ARBA00023157"/>
    </source>
</evidence>
<dbReference type="PANTHER" id="PTHR47974">
    <property type="entry name" value="OS07G0415500 PROTEIN"/>
    <property type="match status" value="1"/>
</dbReference>
<dbReference type="Pfam" id="PF00954">
    <property type="entry name" value="S_locus_glycop"/>
    <property type="match status" value="1"/>
</dbReference>
<dbReference type="InterPro" id="IPR011009">
    <property type="entry name" value="Kinase-like_dom_sf"/>
</dbReference>
<evidence type="ECO:0000256" key="15">
    <source>
        <dbReference type="SAM" id="MobiDB-lite"/>
    </source>
</evidence>
<feature type="compositionally biased region" description="Polar residues" evidence="15">
    <location>
        <begin position="994"/>
        <end position="1011"/>
    </location>
</feature>
<evidence type="ECO:0000256" key="5">
    <source>
        <dbReference type="ARBA" id="ARBA00022729"/>
    </source>
</evidence>
<evidence type="ECO:0000259" key="17">
    <source>
        <dbReference type="PROSITE" id="PS50011"/>
    </source>
</evidence>
<dbReference type="Gramene" id="OPUNC05G04050.1">
    <property type="protein sequence ID" value="OPUNC05G04050.1"/>
    <property type="gene ID" value="OPUNC05G04050"/>
</dbReference>
<proteinExistence type="predicted"/>
<dbReference type="Pfam" id="PF01453">
    <property type="entry name" value="B_lectin"/>
    <property type="match status" value="1"/>
</dbReference>
<evidence type="ECO:0000256" key="16">
    <source>
        <dbReference type="SAM" id="Phobius"/>
    </source>
</evidence>
<dbReference type="SMART" id="SM00108">
    <property type="entry name" value="B_lectin"/>
    <property type="match status" value="1"/>
</dbReference>
<evidence type="ECO:0000256" key="13">
    <source>
        <dbReference type="ARBA" id="ARBA00048679"/>
    </source>
</evidence>
<dbReference type="Gene3D" id="1.10.510.10">
    <property type="entry name" value="Transferase(Phosphotransferase) domain 1"/>
    <property type="match status" value="1"/>
</dbReference>
<feature type="domain" description="Apple" evidence="20">
    <location>
        <begin position="379"/>
        <end position="465"/>
    </location>
</feature>
<evidence type="ECO:0000256" key="11">
    <source>
        <dbReference type="ARBA" id="ARBA00023170"/>
    </source>
</evidence>
<feature type="region of interest" description="Disordered" evidence="15">
    <location>
        <begin position="933"/>
        <end position="1011"/>
    </location>
</feature>
<dbReference type="PROSITE" id="PS50948">
    <property type="entry name" value="PAN"/>
    <property type="match status" value="1"/>
</dbReference>
<feature type="region of interest" description="Disordered" evidence="15">
    <location>
        <begin position="855"/>
        <end position="892"/>
    </location>
</feature>
<evidence type="ECO:0000313" key="22">
    <source>
        <dbReference type="Proteomes" id="UP000026962"/>
    </source>
</evidence>
<evidence type="ECO:0000256" key="4">
    <source>
        <dbReference type="ARBA" id="ARBA00022692"/>
    </source>
</evidence>
<dbReference type="HOGENOM" id="CLU_249771_0_0_1"/>
<evidence type="ECO:0000259" key="18">
    <source>
        <dbReference type="PROSITE" id="PS50089"/>
    </source>
</evidence>
<feature type="region of interest" description="Disordered" evidence="15">
    <location>
        <begin position="1154"/>
        <end position="1209"/>
    </location>
</feature>
<evidence type="ECO:0000259" key="20">
    <source>
        <dbReference type="PROSITE" id="PS50948"/>
    </source>
</evidence>
<protein>
    <recommendedName>
        <fullName evidence="2">non-specific serine/threonine protein kinase</fullName>
        <ecNumber evidence="2">2.7.11.1</ecNumber>
    </recommendedName>
</protein>
<dbReference type="GO" id="GO:0048544">
    <property type="term" value="P:recognition of pollen"/>
    <property type="evidence" value="ECO:0007669"/>
    <property type="project" value="InterPro"/>
</dbReference>
<dbReference type="SUPFAM" id="SSF57850">
    <property type="entry name" value="RING/U-box"/>
    <property type="match status" value="1"/>
</dbReference>
<dbReference type="InterPro" id="IPR001841">
    <property type="entry name" value="Znf_RING"/>
</dbReference>
<feature type="domain" description="RING-type" evidence="18">
    <location>
        <begin position="1430"/>
        <end position="1471"/>
    </location>
</feature>
<dbReference type="Proteomes" id="UP000026962">
    <property type="component" value="Chromosome 5"/>
</dbReference>
<keyword evidence="8 16" id="KW-1133">Transmembrane helix</keyword>
<dbReference type="GO" id="GO:0008270">
    <property type="term" value="F:zinc ion binding"/>
    <property type="evidence" value="ECO:0007669"/>
    <property type="project" value="UniProtKB-KW"/>
</dbReference>
<keyword evidence="14" id="KW-0862">Zinc</keyword>
<dbReference type="InterPro" id="IPR013083">
    <property type="entry name" value="Znf_RING/FYVE/PHD"/>
</dbReference>
<keyword evidence="3" id="KW-0808">Transferase</keyword>
<dbReference type="InterPro" id="IPR000719">
    <property type="entry name" value="Prot_kinase_dom"/>
</dbReference>
<evidence type="ECO:0000256" key="8">
    <source>
        <dbReference type="ARBA" id="ARBA00022989"/>
    </source>
</evidence>
<dbReference type="CDD" id="cd14066">
    <property type="entry name" value="STKc_IRAK"/>
    <property type="match status" value="1"/>
</dbReference>
<dbReference type="Gene3D" id="3.30.200.20">
    <property type="entry name" value="Phosphorylase Kinase, domain 1"/>
    <property type="match status" value="1"/>
</dbReference>
<dbReference type="PROSITE" id="PS50011">
    <property type="entry name" value="PROTEIN_KINASE_DOM"/>
    <property type="match status" value="1"/>
</dbReference>
<sequence length="1479" mass="162412">MSQRQSTSRCNDAACIFFNHVKRHRSWHQHPPTPKSHSSCLSSSFTMLCIFIILVSLLFSILSPACSAATDTISASEALLRNQKLVSRNGRFALGFFHPDTDSKFFPRHTLKHWYLGIWFDKIAMLTPIWIANRENPIVGHHRVIKLTIANDGNLVIFNQATRSTVWSTHASITAKKSMVVLQDNGNLILRDASNSSNVLWQSFDYPTDVMLLGAKFGLDKVTGMNRVIVSKKSLADPAAGLYCLELDPTGANQFVLEFCNSSIVYWSTGEWNGQFFNSIPEMSGRTLFDFKFINNNQEKYFVFNLLEKDLITVCFLDISGQMKQLIWLENKQEWATIYTLPKDLCDIYATCGPFTVCNSNALQEDRAGGCIRNTPLDCSTKNQSRTATTDKFYSLPGVGLPTKANIIEAARTADQCALACLNNCSCTAYSYGNRCSVWYDDLLNVRQYRNGTTNDGEILYVRIAAKDAESWSHDKSGKGKIIGAVVASGLSSATAIWVLVICRNKRKQFSAPPNNVQGGNGIVAFKYSVLQHATKNFSEKLEGGFGAVFKGFLGGSTPIAVKRLGGDRQGEKQFRAEVSSIGIIQHINLVKLIGFCCESGRRLLVYEHMPNCSLDTHLFHNHTMILNWSTRYQIALGVARGLACLHESCRDCIIHCDIKPENILLDGSFVPKIADFGMAKFVGRDFSRVLTTFRGTIGYLAPEWISGVAITSKVDVYSYGMVLFEIMSGRRNSCKQDTSDDDHAAYFPVQVANELLEGDVRSLLDNKLLDDVNLDEAERICKVACWCVQENESNRPTMGEVVQILEVPVDAGAPPPEHSAPVAGSTAGEAFAVSPAPLPSPGFASAFPSHRQFGPLGLPAPESQSRSYGPPRVSSGPCHVGHRGGSWSTPPPQASLTASLHEIIAAVACSREEEERGPNPRLLLRWWGERRRRRAGGEDEPSTGSAGHEEYNNSQMSRMDHMDRLNNEPPPFGQKLFMHPRSDPANGAGSSGYVGNTMRSNDLPSSSYAGQAYGQQNRAPIHASYSGHAPAGTSSGSYAPYNTQHMPASNYPHGSEDNFIPSSHVDGRRVALKRRNPIIHPTDGFGVGNYYAGSSSNTQFSRPMPPNPIPPPESCVRMPSHLGSNHWNDHRYVNHEGSQRNVRGRHDHSSIHLEQSSAAACPSSSINVPPYHPNANGPFGSTPVQRDRAPLSVHPRSLPPGPDGSSIAFRERPYYPAPQSTNISAPVPTLPSSCDSAPFAHGGYAPRSAPRNNLRTYPPPAFASSSNPGAVSHEPAIPSYPPAVPSYPPATSAAASSVQPFHAEAAAHLRHPRHLSVGASGSARSRRMRDSYHGFHHLMIEDNNLGRSAAERFMMLDQLVIHESREAFDPHWDMRLDIDDMSYEELLALEERIGHVNTGLADEKISGCVMEVACCSSSHSQDDQDNERCVICLEEYKHEDTLGRLKCGHGFHGNCIKKWLQVKNICPVCKAAAADEGS</sequence>
<dbReference type="Pfam" id="PF00069">
    <property type="entry name" value="Pkinase"/>
    <property type="match status" value="1"/>
</dbReference>
<keyword evidence="7" id="KW-0067">ATP-binding</keyword>
<dbReference type="CDD" id="cd00028">
    <property type="entry name" value="B_lectin"/>
    <property type="match status" value="1"/>
</dbReference>
<keyword evidence="6" id="KW-0547">Nucleotide-binding</keyword>
<accession>A0A0E0KYV9</accession>
<keyword evidence="9 16" id="KW-0472">Membrane</keyword>
<evidence type="ECO:0000256" key="14">
    <source>
        <dbReference type="PROSITE-ProRule" id="PRU00175"/>
    </source>
</evidence>
<evidence type="ECO:0000256" key="6">
    <source>
        <dbReference type="ARBA" id="ARBA00022741"/>
    </source>
</evidence>
<dbReference type="GO" id="GO:0005524">
    <property type="term" value="F:ATP binding"/>
    <property type="evidence" value="ECO:0007669"/>
    <property type="project" value="UniProtKB-KW"/>
</dbReference>
<feature type="domain" description="Protein kinase" evidence="17">
    <location>
        <begin position="535"/>
        <end position="810"/>
    </location>
</feature>
<dbReference type="SUPFAM" id="SSF56112">
    <property type="entry name" value="Protein kinase-like (PK-like)"/>
    <property type="match status" value="1"/>
</dbReference>
<dbReference type="EnsemblPlants" id="OPUNC05G04050.1">
    <property type="protein sequence ID" value="OPUNC05G04050.1"/>
    <property type="gene ID" value="OPUNC05G04050"/>
</dbReference>
<dbReference type="GO" id="GO:0016020">
    <property type="term" value="C:membrane"/>
    <property type="evidence" value="ECO:0007669"/>
    <property type="project" value="UniProtKB-SubCell"/>
</dbReference>
<name>A0A0E0KYV9_ORYPU</name>
<organism evidence="21">
    <name type="scientific">Oryza punctata</name>
    <name type="common">Red rice</name>
    <dbReference type="NCBI Taxonomy" id="4537"/>
    <lineage>
        <taxon>Eukaryota</taxon>
        <taxon>Viridiplantae</taxon>
        <taxon>Streptophyta</taxon>
        <taxon>Embryophyta</taxon>
        <taxon>Tracheophyta</taxon>
        <taxon>Spermatophyta</taxon>
        <taxon>Magnoliopsida</taxon>
        <taxon>Liliopsida</taxon>
        <taxon>Poales</taxon>
        <taxon>Poaceae</taxon>
        <taxon>BOP clade</taxon>
        <taxon>Oryzoideae</taxon>
        <taxon>Oryzeae</taxon>
        <taxon>Oryzinae</taxon>
        <taxon>Oryza</taxon>
    </lineage>
</organism>
<comment type="subcellular location">
    <subcellularLocation>
        <location evidence="1">Membrane</location>
        <topology evidence="1">Single-pass type I membrane protein</topology>
    </subcellularLocation>
</comment>
<dbReference type="STRING" id="4537.A0A0E0KYV9"/>
<dbReference type="EC" id="2.7.11.1" evidence="2"/>
<dbReference type="SMART" id="SM00220">
    <property type="entry name" value="S_TKc"/>
    <property type="match status" value="1"/>
</dbReference>
<keyword evidence="10" id="KW-1015">Disulfide bond</keyword>
<dbReference type="FunFam" id="3.30.200.20:FF:000178">
    <property type="entry name" value="serine/threonine-protein kinase PBS1-like"/>
    <property type="match status" value="1"/>
</dbReference>
<keyword evidence="22" id="KW-1185">Reference proteome</keyword>
<dbReference type="CDD" id="cd01098">
    <property type="entry name" value="PAN_AP_plant"/>
    <property type="match status" value="1"/>
</dbReference>
<dbReference type="GO" id="GO:0004674">
    <property type="term" value="F:protein serine/threonine kinase activity"/>
    <property type="evidence" value="ECO:0007669"/>
    <property type="project" value="UniProtKB-EC"/>
</dbReference>
<dbReference type="SUPFAM" id="SSF51110">
    <property type="entry name" value="alpha-D-mannose-specific plant lectins"/>
    <property type="match status" value="1"/>
</dbReference>
<evidence type="ECO:0000256" key="9">
    <source>
        <dbReference type="ARBA" id="ARBA00023136"/>
    </source>
</evidence>
<dbReference type="InterPro" id="IPR003609">
    <property type="entry name" value="Pan_app"/>
</dbReference>
<feature type="domain" description="Bulb-type lectin" evidence="19">
    <location>
        <begin position="70"/>
        <end position="203"/>
    </location>
</feature>
<reference evidence="21" key="2">
    <citation type="submission" date="2018-05" db="EMBL/GenBank/DDBJ databases">
        <title>OpunRS2 (Oryza punctata Reference Sequence Version 2).</title>
        <authorList>
            <person name="Zhang J."/>
            <person name="Kudrna D."/>
            <person name="Lee S."/>
            <person name="Talag J."/>
            <person name="Welchert J."/>
            <person name="Wing R.A."/>
        </authorList>
    </citation>
    <scope>NUCLEOTIDE SEQUENCE [LARGE SCALE GENOMIC DNA]</scope>
</reference>
<feature type="transmembrane region" description="Helical" evidence="16">
    <location>
        <begin position="45"/>
        <end position="65"/>
    </location>
</feature>
<dbReference type="PANTHER" id="PTHR47974:SF19">
    <property type="entry name" value="RECEPTOR-LIKE SERINE_THREONINE-PROTEIN KINASE"/>
    <property type="match status" value="1"/>
</dbReference>